<reference evidence="1 2" key="1">
    <citation type="submission" date="2016-06" db="EMBL/GenBank/DDBJ databases">
        <authorList>
            <person name="Kjaerup R.B."/>
            <person name="Dalgaard T.S."/>
            <person name="Juul-Madsen H.R."/>
        </authorList>
    </citation>
    <scope>NUCLEOTIDE SEQUENCE [LARGE SCALE GENOMIC DNA]</scope>
    <source>
        <strain evidence="1">3</strain>
    </source>
</reference>
<proteinExistence type="predicted"/>
<dbReference type="EMBL" id="FLQX01000116">
    <property type="protein sequence ID" value="SBT07085.1"/>
    <property type="molecule type" value="Genomic_DNA"/>
</dbReference>
<protein>
    <submittedName>
        <fullName evidence="1">Uncharacterized protein</fullName>
    </submittedName>
</protein>
<dbReference type="AlphaFoldDB" id="A0A1A8XPK7"/>
<dbReference type="Proteomes" id="UP000199169">
    <property type="component" value="Unassembled WGS sequence"/>
</dbReference>
<name>A0A1A8XPK7_9PROT</name>
<accession>A0A1A8XPK7</accession>
<evidence type="ECO:0000313" key="1">
    <source>
        <dbReference type="EMBL" id="SBT07085.1"/>
    </source>
</evidence>
<gene>
    <name evidence="1" type="ORF">ACCAA_40039</name>
</gene>
<sequence length="223" mass="24787">MQHLKRARDRFTSQTDHDGDFLVRRCLDDTSLTIAAQSQEFEMRANALQGIGQAENLAMGDLDANPLRQPAAQRLGHRWRREEQGPDLGGGYEHHLRDAVGDHQFRLRLAVDKSQLGKVVAWIDEIKADLPPVQGEIDRLQAPIDQQAEVTGGSGFRQHDLSFGEALAAGLAGESLQDIRRKRFQERELLQEQGVHCHGADYIVCPSLVPVMATLLPVEDSAV</sequence>
<keyword evidence="2" id="KW-1185">Reference proteome</keyword>
<organism evidence="1 2">
    <name type="scientific">Candidatus Accumulibacter aalborgensis</name>
    <dbReference type="NCBI Taxonomy" id="1860102"/>
    <lineage>
        <taxon>Bacteria</taxon>
        <taxon>Pseudomonadati</taxon>
        <taxon>Pseudomonadota</taxon>
        <taxon>Betaproteobacteria</taxon>
        <taxon>Candidatus Accumulibacter</taxon>
    </lineage>
</organism>
<evidence type="ECO:0000313" key="2">
    <source>
        <dbReference type="Proteomes" id="UP000199169"/>
    </source>
</evidence>